<keyword evidence="4" id="KW-1185">Reference proteome</keyword>
<evidence type="ECO:0000313" key="3">
    <source>
        <dbReference type="EMBL" id="GGG61143.1"/>
    </source>
</evidence>
<proteinExistence type="inferred from homology"/>
<dbReference type="Pfam" id="PF13561">
    <property type="entry name" value="adh_short_C2"/>
    <property type="match status" value="1"/>
</dbReference>
<protein>
    <submittedName>
        <fullName evidence="3">Oxidoreductase</fullName>
    </submittedName>
</protein>
<dbReference type="InterPro" id="IPR036291">
    <property type="entry name" value="NAD(P)-bd_dom_sf"/>
</dbReference>
<dbReference type="CDD" id="cd05233">
    <property type="entry name" value="SDR_c"/>
    <property type="match status" value="1"/>
</dbReference>
<dbReference type="AlphaFoldDB" id="A0A8J2ZGG2"/>
<dbReference type="Proteomes" id="UP000617145">
    <property type="component" value="Unassembled WGS sequence"/>
</dbReference>
<evidence type="ECO:0000313" key="4">
    <source>
        <dbReference type="Proteomes" id="UP000617145"/>
    </source>
</evidence>
<comment type="similarity">
    <text evidence="1">Belongs to the short-chain dehydrogenases/reductases (SDR) family.</text>
</comment>
<gene>
    <name evidence="3" type="ORF">GCM10011415_04000</name>
</gene>
<name>A0A8J2ZGG2_9RHOB</name>
<evidence type="ECO:0000256" key="1">
    <source>
        <dbReference type="ARBA" id="ARBA00006484"/>
    </source>
</evidence>
<accession>A0A8J2ZGG2</accession>
<dbReference type="PRINTS" id="PR00080">
    <property type="entry name" value="SDRFAMILY"/>
</dbReference>
<organism evidence="3 4">
    <name type="scientific">Salipiger pallidus</name>
    <dbReference type="NCBI Taxonomy" id="1775170"/>
    <lineage>
        <taxon>Bacteria</taxon>
        <taxon>Pseudomonadati</taxon>
        <taxon>Pseudomonadota</taxon>
        <taxon>Alphaproteobacteria</taxon>
        <taxon>Rhodobacterales</taxon>
        <taxon>Roseobacteraceae</taxon>
        <taxon>Salipiger</taxon>
    </lineage>
</organism>
<comment type="caution">
    <text evidence="3">The sequence shown here is derived from an EMBL/GenBank/DDBJ whole genome shotgun (WGS) entry which is preliminary data.</text>
</comment>
<dbReference type="FunFam" id="3.40.50.720:FF:000084">
    <property type="entry name" value="Short-chain dehydrogenase reductase"/>
    <property type="match status" value="1"/>
</dbReference>
<evidence type="ECO:0000256" key="2">
    <source>
        <dbReference type="ARBA" id="ARBA00023002"/>
    </source>
</evidence>
<dbReference type="PRINTS" id="PR00081">
    <property type="entry name" value="GDHRDH"/>
</dbReference>
<reference evidence="3" key="2">
    <citation type="submission" date="2020-09" db="EMBL/GenBank/DDBJ databases">
        <authorList>
            <person name="Sun Q."/>
            <person name="Zhou Y."/>
        </authorList>
    </citation>
    <scope>NUCLEOTIDE SEQUENCE</scope>
    <source>
        <strain evidence="3">CGMCC 1.15762</strain>
    </source>
</reference>
<dbReference type="SUPFAM" id="SSF51735">
    <property type="entry name" value="NAD(P)-binding Rossmann-fold domains"/>
    <property type="match status" value="1"/>
</dbReference>
<dbReference type="InterPro" id="IPR002347">
    <property type="entry name" value="SDR_fam"/>
</dbReference>
<dbReference type="EMBL" id="BMJV01000001">
    <property type="protein sequence ID" value="GGG61143.1"/>
    <property type="molecule type" value="Genomic_DNA"/>
</dbReference>
<dbReference type="PANTHER" id="PTHR24321">
    <property type="entry name" value="DEHYDROGENASES, SHORT CHAIN"/>
    <property type="match status" value="1"/>
</dbReference>
<dbReference type="RefSeq" id="WP_229672875.1">
    <property type="nucleotide sequence ID" value="NZ_BMJV01000001.1"/>
</dbReference>
<dbReference type="Gene3D" id="3.40.50.720">
    <property type="entry name" value="NAD(P)-binding Rossmann-like Domain"/>
    <property type="match status" value="1"/>
</dbReference>
<dbReference type="GO" id="GO:0016491">
    <property type="term" value="F:oxidoreductase activity"/>
    <property type="evidence" value="ECO:0007669"/>
    <property type="project" value="UniProtKB-KW"/>
</dbReference>
<dbReference type="InterPro" id="IPR020904">
    <property type="entry name" value="Sc_DH/Rdtase_CS"/>
</dbReference>
<dbReference type="PROSITE" id="PS00061">
    <property type="entry name" value="ADH_SHORT"/>
    <property type="match status" value="1"/>
</dbReference>
<reference evidence="3" key="1">
    <citation type="journal article" date="2014" name="Int. J. Syst. Evol. Microbiol.">
        <title>Complete genome sequence of Corynebacterium casei LMG S-19264T (=DSM 44701T), isolated from a smear-ripened cheese.</title>
        <authorList>
            <consortium name="US DOE Joint Genome Institute (JGI-PGF)"/>
            <person name="Walter F."/>
            <person name="Albersmeier A."/>
            <person name="Kalinowski J."/>
            <person name="Ruckert C."/>
        </authorList>
    </citation>
    <scope>NUCLEOTIDE SEQUENCE</scope>
    <source>
        <strain evidence="3">CGMCC 1.15762</strain>
    </source>
</reference>
<keyword evidence="2" id="KW-0560">Oxidoreductase</keyword>
<dbReference type="PANTHER" id="PTHR24321:SF15">
    <property type="entry name" value="OXIDOREDUCTASE UCPA"/>
    <property type="match status" value="1"/>
</dbReference>
<sequence length="277" mass="28879">MKTAGSIVPAHHRAGRVDGKRVLLIGGGSPEEGLSNGKASALLYAREGASLVIADRDLTAAERTAEAVRAEGFDATAMRADITSAADLEALSEGAVKALGGIDVLHNNVGIAETGGPVETSEESWRRVLEVNQTGIFLACKHVLPVMVEQGAGSIVNIGSVAALRWIGFPYVAYTASKAAVMAMTQNIALQYAAQGIRANCVLPGLMDTPMIRTPLTASYGGDVDSMIEQRNRTSPTGKMGDAWDTAYAALFLASDEARYVNGTQIVVDGGLSARCA</sequence>